<evidence type="ECO:0000256" key="5">
    <source>
        <dbReference type="ARBA" id="ARBA00034078"/>
    </source>
</evidence>
<evidence type="ECO:0000313" key="8">
    <source>
        <dbReference type="EMBL" id="KJK80760.1"/>
    </source>
</evidence>
<evidence type="ECO:0000256" key="3">
    <source>
        <dbReference type="ARBA" id="ARBA00023004"/>
    </source>
</evidence>
<dbReference type="PANTHER" id="PTHR21496">
    <property type="entry name" value="FERREDOXIN-RELATED"/>
    <property type="match status" value="1"/>
</dbReference>
<organism evidence="8 9">
    <name type="scientific">Metarhizium anisopliae BRIP 53293</name>
    <dbReference type="NCBI Taxonomy" id="1291518"/>
    <lineage>
        <taxon>Eukaryota</taxon>
        <taxon>Fungi</taxon>
        <taxon>Dikarya</taxon>
        <taxon>Ascomycota</taxon>
        <taxon>Pezizomycotina</taxon>
        <taxon>Sordariomycetes</taxon>
        <taxon>Hypocreomycetidae</taxon>
        <taxon>Hypocreales</taxon>
        <taxon>Clavicipitaceae</taxon>
        <taxon>Metarhizium</taxon>
    </lineage>
</organism>
<keyword evidence="9" id="KW-1185">Reference proteome</keyword>
<dbReference type="AlphaFoldDB" id="A0A0D9P7F8"/>
<dbReference type="OrthoDB" id="426882at2759"/>
<feature type="compositionally biased region" description="Low complexity" evidence="6">
    <location>
        <begin position="78"/>
        <end position="96"/>
    </location>
</feature>
<gene>
    <name evidence="8" type="ORF">H634G_03909</name>
</gene>
<feature type="domain" description="Rieske" evidence="7">
    <location>
        <begin position="228"/>
        <end position="294"/>
    </location>
</feature>
<dbReference type="PANTHER" id="PTHR21496:SF0">
    <property type="entry name" value="RIESKE DOMAIN-CONTAINING PROTEIN"/>
    <property type="match status" value="1"/>
</dbReference>
<feature type="region of interest" description="Disordered" evidence="6">
    <location>
        <begin position="60"/>
        <end position="111"/>
    </location>
</feature>
<sequence>MPSLNSIKDPALLSKSCAPLDKTPISAAPTYTLELANFPPKTCTIWVFCHSRGLTLPRGTWRDEQPSDQGFHSADGVGSTTQSTLPLPTPSQPQGSARPKPSEMNWFRSRPDTSWISAGPASSFPNLGEDADSLIRPRLCDAQLTPGCKIFHVPKDQPSQASEMHVSPESLESPVVGDELKDQVLVFQYRGNFHAVDHVSFSPIQTPLFFSRPRMSLANEGGRENVQRCPHQSYPLSNGIPFDIEDFGVVLSAGLSCPKHGWSFDLFTGTADRAAYKLAVWEVQLRDKDGVTVVDRRGGDDVGAQDRTVWVRRKPRIG</sequence>
<dbReference type="EMBL" id="KE384728">
    <property type="protein sequence ID" value="KJK80760.1"/>
    <property type="molecule type" value="Genomic_DNA"/>
</dbReference>
<proteinExistence type="predicted"/>
<reference evidence="9" key="1">
    <citation type="journal article" date="2014" name="BMC Genomics">
        <title>The genome sequence of the biocontrol fungus Metarhizium anisopliae and comparative genomics of Metarhizium species.</title>
        <authorList>
            <person name="Pattemore J.A."/>
            <person name="Hane J.K."/>
            <person name="Williams A.H."/>
            <person name="Wilson B.A."/>
            <person name="Stodart B.J."/>
            <person name="Ash G.J."/>
        </authorList>
    </citation>
    <scope>NUCLEOTIDE SEQUENCE [LARGE SCALE GENOMIC DNA]</scope>
    <source>
        <strain evidence="9">BRIP 53293</strain>
    </source>
</reference>
<dbReference type="PROSITE" id="PS51296">
    <property type="entry name" value="RIESKE"/>
    <property type="match status" value="1"/>
</dbReference>
<dbReference type="InterPro" id="IPR017941">
    <property type="entry name" value="Rieske_2Fe-2S"/>
</dbReference>
<dbReference type="Proteomes" id="UP000054544">
    <property type="component" value="Unassembled WGS sequence"/>
</dbReference>
<keyword evidence="4" id="KW-0411">Iron-sulfur</keyword>
<comment type="cofactor">
    <cofactor evidence="5">
        <name>[2Fe-2S] cluster</name>
        <dbReference type="ChEBI" id="CHEBI:190135"/>
    </cofactor>
</comment>
<evidence type="ECO:0000256" key="1">
    <source>
        <dbReference type="ARBA" id="ARBA00022714"/>
    </source>
</evidence>
<dbReference type="GO" id="GO:0051537">
    <property type="term" value="F:2 iron, 2 sulfur cluster binding"/>
    <property type="evidence" value="ECO:0007669"/>
    <property type="project" value="UniProtKB-KW"/>
</dbReference>
<dbReference type="Gene3D" id="2.102.10.10">
    <property type="entry name" value="Rieske [2Fe-2S] iron-sulphur domain"/>
    <property type="match status" value="1"/>
</dbReference>
<evidence type="ECO:0000259" key="7">
    <source>
        <dbReference type="PROSITE" id="PS51296"/>
    </source>
</evidence>
<name>A0A0D9P7F8_METAN</name>
<evidence type="ECO:0000256" key="2">
    <source>
        <dbReference type="ARBA" id="ARBA00022723"/>
    </source>
</evidence>
<evidence type="ECO:0000256" key="4">
    <source>
        <dbReference type="ARBA" id="ARBA00023014"/>
    </source>
</evidence>
<keyword evidence="1" id="KW-0001">2Fe-2S</keyword>
<dbReference type="InterPro" id="IPR036922">
    <property type="entry name" value="Rieske_2Fe-2S_sf"/>
</dbReference>
<evidence type="ECO:0000256" key="6">
    <source>
        <dbReference type="SAM" id="MobiDB-lite"/>
    </source>
</evidence>
<dbReference type="Pfam" id="PF00355">
    <property type="entry name" value="Rieske"/>
    <property type="match status" value="1"/>
</dbReference>
<protein>
    <recommendedName>
        <fullName evidence="7">Rieske domain-containing protein</fullName>
    </recommendedName>
</protein>
<keyword evidence="2" id="KW-0479">Metal-binding</keyword>
<keyword evidence="3" id="KW-0408">Iron</keyword>
<accession>A0A0D9P7F8</accession>
<evidence type="ECO:0000313" key="9">
    <source>
        <dbReference type="Proteomes" id="UP000054544"/>
    </source>
</evidence>
<dbReference type="GO" id="GO:0046872">
    <property type="term" value="F:metal ion binding"/>
    <property type="evidence" value="ECO:0007669"/>
    <property type="project" value="UniProtKB-KW"/>
</dbReference>
<dbReference type="SUPFAM" id="SSF50022">
    <property type="entry name" value="ISP domain"/>
    <property type="match status" value="1"/>
</dbReference>